<dbReference type="Gene3D" id="3.40.50.2000">
    <property type="entry name" value="Glycogen Phosphorylase B"/>
    <property type="match status" value="2"/>
</dbReference>
<dbReference type="InterPro" id="IPR001296">
    <property type="entry name" value="Glyco_trans_1"/>
</dbReference>
<dbReference type="InterPro" id="IPR028098">
    <property type="entry name" value="Glyco_trans_4-like_N"/>
</dbReference>
<evidence type="ECO:0000256" key="1">
    <source>
        <dbReference type="ARBA" id="ARBA00022679"/>
    </source>
</evidence>
<dbReference type="Pfam" id="PF13439">
    <property type="entry name" value="Glyco_transf_4"/>
    <property type="match status" value="1"/>
</dbReference>
<accession>A0A2H0X7M5</accession>
<dbReference type="PANTHER" id="PTHR46401:SF2">
    <property type="entry name" value="GLYCOSYLTRANSFERASE WBBK-RELATED"/>
    <property type="match status" value="1"/>
</dbReference>
<protein>
    <recommendedName>
        <fullName evidence="6">Glycosyltransferase family 1 protein</fullName>
    </recommendedName>
</protein>
<comment type="caution">
    <text evidence="4">The sequence shown here is derived from an EMBL/GenBank/DDBJ whole genome shotgun (WGS) entry which is preliminary data.</text>
</comment>
<reference evidence="5" key="1">
    <citation type="submission" date="2017-09" db="EMBL/GenBank/DDBJ databases">
        <title>Depth-based differentiation of microbial function through sediment-hosted aquifers and enrichment of novel symbionts in the deep terrestrial subsurface.</title>
        <authorList>
            <person name="Probst A.J."/>
            <person name="Ladd B."/>
            <person name="Jarett J.K."/>
            <person name="Geller-Mcgrath D.E."/>
            <person name="Sieber C.M.K."/>
            <person name="Emerson J.B."/>
            <person name="Anantharaman K."/>
            <person name="Thomas B.C."/>
            <person name="Malmstrom R."/>
            <person name="Stieglmeier M."/>
            <person name="Klingl A."/>
            <person name="Woyke T."/>
            <person name="Ryan C.M."/>
            <person name="Banfield J.F."/>
        </authorList>
    </citation>
    <scope>NUCLEOTIDE SEQUENCE [LARGE SCALE GENOMIC DNA]</scope>
</reference>
<dbReference type="SUPFAM" id="SSF53756">
    <property type="entry name" value="UDP-Glycosyltransferase/glycogen phosphorylase"/>
    <property type="match status" value="1"/>
</dbReference>
<feature type="domain" description="Glycosyltransferase subfamily 4-like N-terminal" evidence="3">
    <location>
        <begin position="17"/>
        <end position="169"/>
    </location>
</feature>
<dbReference type="EMBL" id="PEYW01000015">
    <property type="protein sequence ID" value="PIS20937.1"/>
    <property type="molecule type" value="Genomic_DNA"/>
</dbReference>
<evidence type="ECO:0000313" key="5">
    <source>
        <dbReference type="Proteomes" id="UP000231414"/>
    </source>
</evidence>
<evidence type="ECO:0000259" key="2">
    <source>
        <dbReference type="Pfam" id="PF00534"/>
    </source>
</evidence>
<gene>
    <name evidence="4" type="ORF">COT52_01200</name>
</gene>
<keyword evidence="1" id="KW-0808">Transferase</keyword>
<evidence type="ECO:0008006" key="6">
    <source>
        <dbReference type="Google" id="ProtNLM"/>
    </source>
</evidence>
<dbReference type="Proteomes" id="UP000231414">
    <property type="component" value="Unassembled WGS sequence"/>
</dbReference>
<dbReference type="PANTHER" id="PTHR46401">
    <property type="entry name" value="GLYCOSYLTRANSFERASE WBBK-RELATED"/>
    <property type="match status" value="1"/>
</dbReference>
<evidence type="ECO:0000259" key="3">
    <source>
        <dbReference type="Pfam" id="PF13439"/>
    </source>
</evidence>
<name>A0A2H0X7M5_UNCKA</name>
<dbReference type="Pfam" id="PF00534">
    <property type="entry name" value="Glycos_transf_1"/>
    <property type="match status" value="1"/>
</dbReference>
<dbReference type="AlphaFoldDB" id="A0A2H0X7M5"/>
<proteinExistence type="predicted"/>
<dbReference type="CDD" id="cd03809">
    <property type="entry name" value="GT4_MtfB-like"/>
    <property type="match status" value="1"/>
</dbReference>
<sequence>MRIGIDASSAVSPHWGGPENYSYYLIHEFAKMDKSNEYYLYFNHLPIRPLPQQDNFRLVYFTMPRFWTHLGLPCHLVHDKIDVFFSPAHSLPFILPSKIPCLYTVHDLAFVFLKRHYDLFSRFYLNLSVKYSARRANQVLAVSVSTKRDLVEQLNIEEQKVTVVPNGYDGEVFYPVESSKVEDVLLKYELTDPYLLNVATIQPRKNHIRLIESFSKVARRYNQDSKYRNLKLVLVGKPGWQYRDIYDSPRKFGVEDRVLFLGHIPDHDVPSLMTGALALTYPSLYEGFGLAALEAMACGTVVLTSNISSLPEAVGSCGVLTDPYSINSLTEGIVGILEMTSEQRETLINNGLKRAADFTWQKAAERTLTLLKSLIYDTS</sequence>
<feature type="domain" description="Glycosyl transferase family 1" evidence="2">
    <location>
        <begin position="191"/>
        <end position="353"/>
    </location>
</feature>
<organism evidence="4 5">
    <name type="scientific">candidate division WWE3 bacterium CG08_land_8_20_14_0_20_43_13</name>
    <dbReference type="NCBI Taxonomy" id="1975087"/>
    <lineage>
        <taxon>Bacteria</taxon>
        <taxon>Katanobacteria</taxon>
    </lineage>
</organism>
<dbReference type="GO" id="GO:0009103">
    <property type="term" value="P:lipopolysaccharide biosynthetic process"/>
    <property type="evidence" value="ECO:0007669"/>
    <property type="project" value="TreeGrafter"/>
</dbReference>
<dbReference type="GO" id="GO:0016757">
    <property type="term" value="F:glycosyltransferase activity"/>
    <property type="evidence" value="ECO:0007669"/>
    <property type="project" value="InterPro"/>
</dbReference>
<dbReference type="FunFam" id="3.40.50.2000:FF:000119">
    <property type="entry name" value="Glycosyl transferase group 1"/>
    <property type="match status" value="1"/>
</dbReference>
<evidence type="ECO:0000313" key="4">
    <source>
        <dbReference type="EMBL" id="PIS20937.1"/>
    </source>
</evidence>